<dbReference type="RefSeq" id="WP_133236750.1">
    <property type="nucleotide sequence ID" value="NZ_SOZE01000051.1"/>
</dbReference>
<dbReference type="EMBL" id="SOZE01000051">
    <property type="protein sequence ID" value="TFF33233.1"/>
    <property type="molecule type" value="Genomic_DNA"/>
</dbReference>
<gene>
    <name evidence="1" type="ORF">E2R66_26815</name>
</gene>
<evidence type="ECO:0008006" key="3">
    <source>
        <dbReference type="Google" id="ProtNLM"/>
    </source>
</evidence>
<name>A0A4Y8S2F7_9SPHI</name>
<sequence>MCHSRFYLKFIEHTRSTGDGTWQRLSASQSWKSWSGGAFESVCLKHIAQIKYALGISGIQSDESIWRFVSGEGRPGAQIDLLIDRTDHCISICEMKFSAYDFTIDKKYAEELRNKLQVFSSETKTRKSLLLVMITTFGVKHNIYHLGSVQNEVVMEDLFTAP</sequence>
<dbReference type="AlphaFoldDB" id="A0A4Y8S2F7"/>
<proteinExistence type="predicted"/>
<accession>A0A4Y8S2F7</accession>
<reference evidence="1 2" key="1">
    <citation type="journal article" date="2017" name="Int. J. Syst. Evol. Microbiol.">
        <title>Mucilaginibacterpsychrotolerans sp. nov., isolated from peatlands.</title>
        <authorList>
            <person name="Deng Y."/>
            <person name="Shen L."/>
            <person name="Xu B."/>
            <person name="Liu Y."/>
            <person name="Gu Z."/>
            <person name="Liu H."/>
            <person name="Zhou Y."/>
        </authorList>
    </citation>
    <scope>NUCLEOTIDE SEQUENCE [LARGE SCALE GENOMIC DNA]</scope>
    <source>
        <strain evidence="1 2">NH7-4</strain>
    </source>
</reference>
<keyword evidence="2" id="KW-1185">Reference proteome</keyword>
<evidence type="ECO:0000313" key="2">
    <source>
        <dbReference type="Proteomes" id="UP000297540"/>
    </source>
</evidence>
<comment type="caution">
    <text evidence="1">The sequence shown here is derived from an EMBL/GenBank/DDBJ whole genome shotgun (WGS) entry which is preliminary data.</text>
</comment>
<organism evidence="1 2">
    <name type="scientific">Mucilaginibacter psychrotolerans</name>
    <dbReference type="NCBI Taxonomy" id="1524096"/>
    <lineage>
        <taxon>Bacteria</taxon>
        <taxon>Pseudomonadati</taxon>
        <taxon>Bacteroidota</taxon>
        <taxon>Sphingobacteriia</taxon>
        <taxon>Sphingobacteriales</taxon>
        <taxon>Sphingobacteriaceae</taxon>
        <taxon>Mucilaginibacter</taxon>
    </lineage>
</organism>
<dbReference type="Proteomes" id="UP000297540">
    <property type="component" value="Unassembled WGS sequence"/>
</dbReference>
<dbReference type="OrthoDB" id="9813134at2"/>
<protein>
    <recommendedName>
        <fullName evidence="3">DUF234 domain-containing protein</fullName>
    </recommendedName>
</protein>
<evidence type="ECO:0000313" key="1">
    <source>
        <dbReference type="EMBL" id="TFF33233.1"/>
    </source>
</evidence>